<gene>
    <name evidence="7" type="ORF">BOO69_14995</name>
</gene>
<dbReference type="PANTHER" id="PTHR43757">
    <property type="entry name" value="AMINOMETHYLTRANSFERASE"/>
    <property type="match status" value="1"/>
</dbReference>
<dbReference type="RefSeq" id="WP_071972918.1">
    <property type="nucleotide sequence ID" value="NZ_CP018076.1"/>
</dbReference>
<proteinExistence type="inferred from homology"/>
<evidence type="ECO:0000259" key="3">
    <source>
        <dbReference type="Pfam" id="PF01571"/>
    </source>
</evidence>
<organism evidence="7 8">
    <name type="scientific">Sulfitobacter alexandrii</name>
    <dbReference type="NCBI Taxonomy" id="1917485"/>
    <lineage>
        <taxon>Bacteria</taxon>
        <taxon>Pseudomonadati</taxon>
        <taxon>Pseudomonadota</taxon>
        <taxon>Alphaproteobacteria</taxon>
        <taxon>Rhodobacterales</taxon>
        <taxon>Roseobacteraceae</taxon>
        <taxon>Sulfitobacter</taxon>
    </lineage>
</organism>
<dbReference type="SUPFAM" id="SSF51905">
    <property type="entry name" value="FAD/NAD(P)-binding domain"/>
    <property type="match status" value="1"/>
</dbReference>
<dbReference type="PANTHER" id="PTHR43757:SF2">
    <property type="entry name" value="AMINOMETHYLTRANSFERASE, MITOCHONDRIAL"/>
    <property type="match status" value="1"/>
</dbReference>
<dbReference type="InterPro" id="IPR006222">
    <property type="entry name" value="GCVT_N"/>
</dbReference>
<feature type="domain" description="Aminomethyltransferase C-terminal" evidence="5">
    <location>
        <begin position="854"/>
        <end position="933"/>
    </location>
</feature>
<dbReference type="InterPro" id="IPR028896">
    <property type="entry name" value="GcvT/YgfZ/DmdA"/>
</dbReference>
<dbReference type="Pfam" id="PF01571">
    <property type="entry name" value="GCV_T"/>
    <property type="match status" value="1"/>
</dbReference>
<dbReference type="InterPro" id="IPR029043">
    <property type="entry name" value="GcvT/YgfZ_C"/>
</dbReference>
<name>A0A1J0WK94_9RHOB</name>
<dbReference type="Proteomes" id="UP000181897">
    <property type="component" value="Chromosome"/>
</dbReference>
<sequence length="942" mass="100738">MIGWRHPSLGTVDRTRPLSFSFDGQRLTGFAGDTLASALLAGGPRILGRSFKYHRPRGLWGMGGEEPNAILDVTQDGLTTPNVRATTMALREGLALRAVNAAPDAARDRFALMDLAQRFLPAGFYYKTFMAFGWMRWEPMIRRMAGLGRLDPAHQPPAQSPGRHVSCDLLVIGAGPAGLAAAHAGATAGRRVWLVDEAGKPGGSLRWRGGEIDGAPWEEFASRTAARIEEAGGRVLTDTTLWGAFDHGMFAAWERRDGLPDRHWRIRAAEVVLAAGAIERPLWFARNDLPGVMSSEAALHYLHLYGAVAGKRIVVGCANDAPYATAAALSAAGCQVTLVDARPETPQAPEGVRLIRNARIDAARGLREVGAASVEGEHIDCDTILVSGGFTPSVHLHCQAGGKLDFDSAIDALIPRSATSDIRTVGAANGAFGLAAALQQGHAAGGGTGTAPRATGEAWAISPERPDPTARGRIWIDPQNDVTLKDVRLAAREGFRSVEHLKRYTTLGMATDQGRSANFAGLAAMAALTGRTIPETGTTTYRPPFAPVPLSVIAGLRRGDTFDPPKRLALEPRHSASGARLREYGGWLRPAHYGEVEARAAQAEALAARQSAAIFDASPLGKIEVQGPGAADLLDFCGYVAMSTLEPGRARYGFMLAENGIVHDDGVVLRLAQDRFIVSASSSHVGSVRLMLEEARQDRFDPDRVFLHDVTAQWVTLTVSGPAARALIEGSGLPLPDLPPMGVAQVKWKDAPLRVARVSFTGDASWELSVPARHGPALHAALDAARAAQDARWIGMEAVMILRAEKGFILVGKDTDGVTMPQDLGWGGPRNRRQDQYVGGRSLFTPEAARTDRRQLVGLEVEGDPLATGAHVLAPGERRRSAGFVTSSYHSPFLQRPIALAMIEGGRHLMGQDVTVFHLGETRRARVAPPCALDPKGERLNG</sequence>
<protein>
    <recommendedName>
        <fullName evidence="9">FAD-dependent oxidoreductase</fullName>
    </recommendedName>
</protein>
<keyword evidence="2" id="KW-0560">Oxidoreductase</keyword>
<dbReference type="Pfam" id="PF07992">
    <property type="entry name" value="Pyr_redox_2"/>
    <property type="match status" value="1"/>
</dbReference>
<dbReference type="KEGG" id="suam:BOO69_14995"/>
<dbReference type="Pfam" id="PF08669">
    <property type="entry name" value="GCV_T_C"/>
    <property type="match status" value="1"/>
</dbReference>
<dbReference type="Pfam" id="PF17806">
    <property type="entry name" value="SO_alpha_A3"/>
    <property type="match status" value="1"/>
</dbReference>
<dbReference type="EMBL" id="CP018076">
    <property type="protein sequence ID" value="APE44574.1"/>
    <property type="molecule type" value="Genomic_DNA"/>
</dbReference>
<dbReference type="Gene3D" id="3.50.50.60">
    <property type="entry name" value="FAD/NAD(P)-binding domain"/>
    <property type="match status" value="1"/>
</dbReference>
<evidence type="ECO:0000313" key="8">
    <source>
        <dbReference type="Proteomes" id="UP000181897"/>
    </source>
</evidence>
<dbReference type="InterPro" id="IPR027266">
    <property type="entry name" value="TrmE/GcvT-like"/>
</dbReference>
<dbReference type="InterPro" id="IPR023753">
    <property type="entry name" value="FAD/NAD-binding_dom"/>
</dbReference>
<accession>A0A1J0WK94</accession>
<evidence type="ECO:0000313" key="7">
    <source>
        <dbReference type="EMBL" id="APE44574.1"/>
    </source>
</evidence>
<evidence type="ECO:0000256" key="1">
    <source>
        <dbReference type="ARBA" id="ARBA00008609"/>
    </source>
</evidence>
<keyword evidence="8" id="KW-1185">Reference proteome</keyword>
<feature type="domain" description="GCVT N-terminal" evidence="3">
    <location>
        <begin position="572"/>
        <end position="825"/>
    </location>
</feature>
<dbReference type="InterPro" id="IPR041854">
    <property type="entry name" value="BFD-like_2Fe2S-bd_dom_sf"/>
</dbReference>
<dbReference type="Gene3D" id="3.30.1360.120">
    <property type="entry name" value="Probable tRNA modification gtpase trme, domain 1"/>
    <property type="match status" value="1"/>
</dbReference>
<dbReference type="PRINTS" id="PR00368">
    <property type="entry name" value="FADPNR"/>
</dbReference>
<dbReference type="AlphaFoldDB" id="A0A1J0WK94"/>
<dbReference type="Pfam" id="PF13510">
    <property type="entry name" value="Fer2_4"/>
    <property type="match status" value="1"/>
</dbReference>
<dbReference type="SUPFAM" id="SSF103025">
    <property type="entry name" value="Folate-binding domain"/>
    <property type="match status" value="1"/>
</dbReference>
<reference evidence="7 8" key="1">
    <citation type="submission" date="2016-11" db="EMBL/GenBank/DDBJ databases">
        <title>Complete genome sequence of Sulfitobacter sp. AM1-D1, a toxic bacteria associated with marine dinoflagellate Alexandrium minutum in East China Sea.</title>
        <authorList>
            <person name="Yang Q."/>
            <person name="Zhang X."/>
            <person name="Tian X."/>
        </authorList>
    </citation>
    <scope>NUCLEOTIDE SEQUENCE [LARGE SCALE GENOMIC DNA]</scope>
    <source>
        <strain evidence="7 8">AM1-D1</strain>
    </source>
</reference>
<feature type="domain" description="SoxA A3" evidence="6">
    <location>
        <begin position="472"/>
        <end position="555"/>
    </location>
</feature>
<dbReference type="SUPFAM" id="SSF101790">
    <property type="entry name" value="Aminomethyltransferase beta-barrel domain"/>
    <property type="match status" value="1"/>
</dbReference>
<dbReference type="InterPro" id="IPR013977">
    <property type="entry name" value="GcvT_C"/>
</dbReference>
<evidence type="ECO:0000256" key="2">
    <source>
        <dbReference type="ARBA" id="ARBA00023002"/>
    </source>
</evidence>
<dbReference type="PRINTS" id="PR00411">
    <property type="entry name" value="PNDRDTASEI"/>
</dbReference>
<dbReference type="Gene3D" id="1.10.10.1100">
    <property type="entry name" value="BFD-like [2Fe-2S]-binding domain"/>
    <property type="match status" value="1"/>
</dbReference>
<evidence type="ECO:0000259" key="4">
    <source>
        <dbReference type="Pfam" id="PF07992"/>
    </source>
</evidence>
<dbReference type="InterPro" id="IPR041117">
    <property type="entry name" value="SoxA_A3"/>
</dbReference>
<dbReference type="Gene3D" id="3.10.20.440">
    <property type="entry name" value="2Fe-2S iron-sulphur cluster binding domain, sarcosine oxidase, alpha subunit, N-terminal domain"/>
    <property type="match status" value="1"/>
</dbReference>
<dbReference type="InterPro" id="IPR036188">
    <property type="entry name" value="FAD/NAD-bd_sf"/>
</dbReference>
<dbReference type="InterPro" id="IPR042204">
    <property type="entry name" value="2Fe-2S-bd_N"/>
</dbReference>
<comment type="similarity">
    <text evidence="1">Belongs to the GcvT family.</text>
</comment>
<feature type="domain" description="FAD/NAD(P)-binding" evidence="4">
    <location>
        <begin position="168"/>
        <end position="405"/>
    </location>
</feature>
<dbReference type="GO" id="GO:0016491">
    <property type="term" value="F:oxidoreductase activity"/>
    <property type="evidence" value="ECO:0007669"/>
    <property type="project" value="UniProtKB-KW"/>
</dbReference>
<evidence type="ECO:0000259" key="6">
    <source>
        <dbReference type="Pfam" id="PF17806"/>
    </source>
</evidence>
<evidence type="ECO:0000259" key="5">
    <source>
        <dbReference type="Pfam" id="PF08669"/>
    </source>
</evidence>
<dbReference type="GO" id="GO:0005829">
    <property type="term" value="C:cytosol"/>
    <property type="evidence" value="ECO:0007669"/>
    <property type="project" value="TreeGrafter"/>
</dbReference>
<dbReference type="STRING" id="1917485.BOO69_14995"/>
<dbReference type="OrthoDB" id="5287468at2"/>
<evidence type="ECO:0008006" key="9">
    <source>
        <dbReference type="Google" id="ProtNLM"/>
    </source>
</evidence>